<evidence type="ECO:0000313" key="2">
    <source>
        <dbReference type="EMBL" id="KTT18369.1"/>
    </source>
</evidence>
<gene>
    <name evidence="2" type="ORF">NS331_16210</name>
</gene>
<feature type="non-terminal residue" evidence="2">
    <location>
        <position position="99"/>
    </location>
</feature>
<evidence type="ECO:0008006" key="4">
    <source>
        <dbReference type="Google" id="ProtNLM"/>
    </source>
</evidence>
<dbReference type="Proteomes" id="UP000072741">
    <property type="component" value="Unassembled WGS sequence"/>
</dbReference>
<dbReference type="RefSeq" id="WP_082702547.1">
    <property type="nucleotide sequence ID" value="NZ_LDSL01000103.1"/>
</dbReference>
<keyword evidence="3" id="KW-1185">Reference proteome</keyword>
<dbReference type="AlphaFoldDB" id="A0A147GR91"/>
<organism evidence="2 3">
    <name type="scientific">Pseudacidovorax intermedius</name>
    <dbReference type="NCBI Taxonomy" id="433924"/>
    <lineage>
        <taxon>Bacteria</taxon>
        <taxon>Pseudomonadati</taxon>
        <taxon>Pseudomonadota</taxon>
        <taxon>Betaproteobacteria</taxon>
        <taxon>Burkholderiales</taxon>
        <taxon>Comamonadaceae</taxon>
        <taxon>Pseudacidovorax</taxon>
    </lineage>
</organism>
<comment type="caution">
    <text evidence="2">The sequence shown here is derived from an EMBL/GenBank/DDBJ whole genome shotgun (WGS) entry which is preliminary data.</text>
</comment>
<evidence type="ECO:0000313" key="3">
    <source>
        <dbReference type="Proteomes" id="UP000072741"/>
    </source>
</evidence>
<reference evidence="2 3" key="1">
    <citation type="journal article" date="2016" name="Front. Microbiol.">
        <title>Genomic Resource of Rice Seed Associated Bacteria.</title>
        <authorList>
            <person name="Midha S."/>
            <person name="Bansal K."/>
            <person name="Sharma S."/>
            <person name="Kumar N."/>
            <person name="Patil P.P."/>
            <person name="Chaudhry V."/>
            <person name="Patil P.B."/>
        </authorList>
    </citation>
    <scope>NUCLEOTIDE SEQUENCE [LARGE SCALE GENOMIC DNA]</scope>
    <source>
        <strain evidence="2 3">NS331</strain>
    </source>
</reference>
<sequence>MRRLLPFLLLLAVLFNTAVGLPLHERAHLAAGTAAAQTATAAQAGEAADNRQEDTHAACATCVALAQAAQAWLPQPPALPAPAADVRCEGEAPASPAPR</sequence>
<feature type="region of interest" description="Disordered" evidence="1">
    <location>
        <begin position="80"/>
        <end position="99"/>
    </location>
</feature>
<feature type="compositionally biased region" description="Low complexity" evidence="1">
    <location>
        <begin position="32"/>
        <end position="47"/>
    </location>
</feature>
<evidence type="ECO:0000256" key="1">
    <source>
        <dbReference type="SAM" id="MobiDB-lite"/>
    </source>
</evidence>
<protein>
    <recommendedName>
        <fullName evidence="4">DUF2946 family protein</fullName>
    </recommendedName>
</protein>
<name>A0A147GR91_9BURK</name>
<accession>A0A147GR91</accession>
<proteinExistence type="predicted"/>
<feature type="region of interest" description="Disordered" evidence="1">
    <location>
        <begin position="32"/>
        <end position="53"/>
    </location>
</feature>
<dbReference type="EMBL" id="LDSL01000103">
    <property type="protein sequence ID" value="KTT18369.1"/>
    <property type="molecule type" value="Genomic_DNA"/>
</dbReference>